<reference evidence="4 5" key="1">
    <citation type="journal article" date="2019" name="Nat. Med.">
        <title>A library of human gut bacterial isolates paired with longitudinal multiomics data enables mechanistic microbiome research.</title>
        <authorList>
            <person name="Poyet M."/>
            <person name="Groussin M."/>
            <person name="Gibbons S.M."/>
            <person name="Avila-Pacheco J."/>
            <person name="Jiang X."/>
            <person name="Kearney S.M."/>
            <person name="Perrotta A.R."/>
            <person name="Berdy B."/>
            <person name="Zhao S."/>
            <person name="Lieberman T.D."/>
            <person name="Swanson P.K."/>
            <person name="Smith M."/>
            <person name="Roesemann S."/>
            <person name="Alexander J.E."/>
            <person name="Rich S.A."/>
            <person name="Livny J."/>
            <person name="Vlamakis H."/>
            <person name="Clish C."/>
            <person name="Bullock K."/>
            <person name="Deik A."/>
            <person name="Scott J."/>
            <person name="Pierce K.A."/>
            <person name="Xavier R.J."/>
            <person name="Alm E.J."/>
        </authorList>
    </citation>
    <scope>NUCLEOTIDE SEQUENCE [LARGE SCALE GENOMIC DNA]</scope>
    <source>
        <strain evidence="4 5">BIOML-A5</strain>
    </source>
</reference>
<comment type="caution">
    <text evidence="4">The sequence shown here is derived from an EMBL/GenBank/DDBJ whole genome shotgun (WGS) entry which is preliminary data.</text>
</comment>
<name>A0A1Y4PSS4_9BACT</name>
<dbReference type="InterPro" id="IPR001451">
    <property type="entry name" value="Hexapep"/>
</dbReference>
<dbReference type="InterPro" id="IPR018357">
    <property type="entry name" value="Hexapep_transf_CS"/>
</dbReference>
<organism evidence="4 5">
    <name type="scientific">Phocaeicola dorei</name>
    <dbReference type="NCBI Taxonomy" id="357276"/>
    <lineage>
        <taxon>Bacteria</taxon>
        <taxon>Pseudomonadati</taxon>
        <taxon>Bacteroidota</taxon>
        <taxon>Bacteroidia</taxon>
        <taxon>Bacteroidales</taxon>
        <taxon>Bacteroidaceae</taxon>
        <taxon>Phocaeicola</taxon>
    </lineage>
</organism>
<dbReference type="PANTHER" id="PTHR23416:SF78">
    <property type="entry name" value="LIPOPOLYSACCHARIDE BIOSYNTHESIS O-ACETYL TRANSFERASE WBBJ-RELATED"/>
    <property type="match status" value="1"/>
</dbReference>
<dbReference type="Gene3D" id="2.160.10.10">
    <property type="entry name" value="Hexapeptide repeat proteins"/>
    <property type="match status" value="1"/>
</dbReference>
<evidence type="ECO:0000313" key="5">
    <source>
        <dbReference type="Proteomes" id="UP000347681"/>
    </source>
</evidence>
<evidence type="ECO:0000256" key="1">
    <source>
        <dbReference type="ARBA" id="ARBA00022679"/>
    </source>
</evidence>
<dbReference type="PROSITE" id="PS00101">
    <property type="entry name" value="HEXAPEP_TRANSFERASES"/>
    <property type="match status" value="1"/>
</dbReference>
<dbReference type="CDD" id="cd04647">
    <property type="entry name" value="LbH_MAT_like"/>
    <property type="match status" value="1"/>
</dbReference>
<evidence type="ECO:0000256" key="3">
    <source>
        <dbReference type="ARBA" id="ARBA00023315"/>
    </source>
</evidence>
<accession>A0A1Y4PSS4</accession>
<dbReference type="Proteomes" id="UP000347681">
    <property type="component" value="Unassembled WGS sequence"/>
</dbReference>
<dbReference type="InterPro" id="IPR011004">
    <property type="entry name" value="Trimer_LpxA-like_sf"/>
</dbReference>
<dbReference type="RefSeq" id="WP_087387091.1">
    <property type="nucleotide sequence ID" value="NZ_JADNBC010000003.1"/>
</dbReference>
<evidence type="ECO:0000256" key="2">
    <source>
        <dbReference type="ARBA" id="ARBA00022737"/>
    </source>
</evidence>
<keyword evidence="2" id="KW-0677">Repeat</keyword>
<dbReference type="SUPFAM" id="SSF51161">
    <property type="entry name" value="Trimeric LpxA-like enzymes"/>
    <property type="match status" value="1"/>
</dbReference>
<gene>
    <name evidence="4" type="ORF">F2Y61_05665</name>
</gene>
<keyword evidence="1 4" id="KW-0808">Transferase</keyword>
<dbReference type="GO" id="GO:0016746">
    <property type="term" value="F:acyltransferase activity"/>
    <property type="evidence" value="ECO:0007669"/>
    <property type="project" value="UniProtKB-KW"/>
</dbReference>
<dbReference type="Pfam" id="PF00132">
    <property type="entry name" value="Hexapep"/>
    <property type="match status" value="1"/>
</dbReference>
<dbReference type="InterPro" id="IPR051159">
    <property type="entry name" value="Hexapeptide_acetyltransf"/>
</dbReference>
<evidence type="ECO:0000313" key="4">
    <source>
        <dbReference type="EMBL" id="KAA5385319.1"/>
    </source>
</evidence>
<dbReference type="PANTHER" id="PTHR23416">
    <property type="entry name" value="SIALIC ACID SYNTHASE-RELATED"/>
    <property type="match status" value="1"/>
</dbReference>
<keyword evidence="3 4" id="KW-0012">Acyltransferase</keyword>
<dbReference type="AlphaFoldDB" id="A0A1Y4PSS4"/>
<dbReference type="EMBL" id="VVZB01000002">
    <property type="protein sequence ID" value="KAA5385319.1"/>
    <property type="molecule type" value="Genomic_DNA"/>
</dbReference>
<sequence length="197" mass="22219">MKNYFHPHYFDIVFTEIKYIFYYIINRFSAFWWNVNIGKKCKFNGKIHFKMLPKSYISIGNNCKFNSTHISNLIGVYSPCIISTLKQNARIEIGKNCGFSGTVIGCAYHIQIGNNVRCGANTMITDTDWHFDDIRIGKDQPVIIEDNVWLGYGVKVLKGVHIGEGSVIGACSIVTKNIPANVIAAGNPCKIIKYINK</sequence>
<proteinExistence type="predicted"/>
<protein>
    <submittedName>
        <fullName evidence="4">Acyltransferase</fullName>
    </submittedName>
</protein>